<dbReference type="CDD" id="cd00693">
    <property type="entry name" value="secretory_peroxidase"/>
    <property type="match status" value="1"/>
</dbReference>
<comment type="cofactor">
    <cofactor evidence="20 23">
        <name>Ca(2+)</name>
        <dbReference type="ChEBI" id="CHEBI:29108"/>
    </cofactor>
    <text evidence="20 23">Binds 2 calcium ions per subunit.</text>
</comment>
<comment type="caution">
    <text evidence="26">The sequence shown here is derived from an EMBL/GenBank/DDBJ whole genome shotgun (WGS) entry which is preliminary data.</text>
</comment>
<accession>A0A3L6TE50</accession>
<dbReference type="Pfam" id="PF00141">
    <property type="entry name" value="peroxidase"/>
    <property type="match status" value="1"/>
</dbReference>
<keyword evidence="10 23" id="KW-0732">Signal</keyword>
<dbReference type="SUPFAM" id="SSF48113">
    <property type="entry name" value="Heme-dependent peroxidases"/>
    <property type="match status" value="1"/>
</dbReference>
<dbReference type="GO" id="GO:0020037">
    <property type="term" value="F:heme binding"/>
    <property type="evidence" value="ECO:0007669"/>
    <property type="project" value="UniProtKB-UniRule"/>
</dbReference>
<dbReference type="PROSITE" id="PS00435">
    <property type="entry name" value="PEROXIDASE_1"/>
    <property type="match status" value="1"/>
</dbReference>
<evidence type="ECO:0000256" key="5">
    <source>
        <dbReference type="ARBA" id="ARBA00012313"/>
    </source>
</evidence>
<evidence type="ECO:0000313" key="26">
    <source>
        <dbReference type="EMBL" id="RLN35563.1"/>
    </source>
</evidence>
<feature type="region of interest" description="Disordered" evidence="24">
    <location>
        <begin position="37"/>
        <end position="63"/>
    </location>
</feature>
<dbReference type="GO" id="GO:0006979">
    <property type="term" value="P:response to oxidative stress"/>
    <property type="evidence" value="ECO:0007669"/>
    <property type="project" value="UniProtKB-UniRule"/>
</dbReference>
<dbReference type="InterPro" id="IPR010255">
    <property type="entry name" value="Haem_peroxidase_sf"/>
</dbReference>
<evidence type="ECO:0000256" key="12">
    <source>
        <dbReference type="ARBA" id="ARBA00023002"/>
    </source>
</evidence>
<evidence type="ECO:0000256" key="20">
    <source>
        <dbReference type="PIRSR" id="PIRSR600823-3"/>
    </source>
</evidence>
<evidence type="ECO:0000256" key="11">
    <source>
        <dbReference type="ARBA" id="ARBA00022837"/>
    </source>
</evidence>
<keyword evidence="16" id="KW-0873">Pyrrolidone carboxylic acid</keyword>
<proteinExistence type="inferred from homology"/>
<evidence type="ECO:0000256" key="3">
    <source>
        <dbReference type="ARBA" id="ARBA00004613"/>
    </source>
</evidence>
<comment type="function">
    <text evidence="2">Removal of H(2)O(2), oxidation of toxic reductants, biosynthesis and degradation of lignin, suberization, auxin catabolism, response to environmental stresses such as wounding, pathogen attack and oxidative stress. These functions might be dependent on each isozyme/isoform in each plant tissue.</text>
</comment>
<dbReference type="EMBL" id="PQIB02000002">
    <property type="protein sequence ID" value="RLN35563.1"/>
    <property type="molecule type" value="Genomic_DNA"/>
</dbReference>
<dbReference type="AlphaFoldDB" id="A0A3L6TE50"/>
<evidence type="ECO:0000256" key="10">
    <source>
        <dbReference type="ARBA" id="ARBA00022729"/>
    </source>
</evidence>
<keyword evidence="27" id="KW-1185">Reference proteome</keyword>
<evidence type="ECO:0000313" key="27">
    <source>
        <dbReference type="Proteomes" id="UP000275267"/>
    </source>
</evidence>
<name>A0A3L6TE50_PANMI</name>
<dbReference type="FunFam" id="1.10.420.10:FF:000001">
    <property type="entry name" value="Peroxidase"/>
    <property type="match status" value="1"/>
</dbReference>
<dbReference type="PRINTS" id="PR00458">
    <property type="entry name" value="PEROXIDASE"/>
</dbReference>
<feature type="binding site" evidence="20">
    <location>
        <position position="119"/>
    </location>
    <ligand>
        <name>Ca(2+)</name>
        <dbReference type="ChEBI" id="CHEBI:29108"/>
        <label>1</label>
    </ligand>
</feature>
<dbReference type="InterPro" id="IPR000823">
    <property type="entry name" value="Peroxidase_pln"/>
</dbReference>
<feature type="active site" description="Proton acceptor" evidence="18">
    <location>
        <position position="115"/>
    </location>
</feature>
<feature type="chain" id="PRO_5017853439" description="Peroxidase" evidence="23">
    <location>
        <begin position="29"/>
        <end position="366"/>
    </location>
</feature>
<comment type="similarity">
    <text evidence="23">Belongs to the peroxidase family. Classical plant (class III) peroxidase subfamily.</text>
</comment>
<feature type="signal peptide" evidence="23">
    <location>
        <begin position="1"/>
        <end position="28"/>
    </location>
</feature>
<feature type="disulfide bond" evidence="22">
    <location>
        <begin position="167"/>
        <end position="361"/>
    </location>
</feature>
<protein>
    <recommendedName>
        <fullName evidence="5 23">Peroxidase</fullName>
        <ecNumber evidence="5 23">1.11.1.7</ecNumber>
    </recommendedName>
</protein>
<feature type="binding site" evidence="20">
    <location>
        <position position="125"/>
    </location>
    <ligand>
        <name>Ca(2+)</name>
        <dbReference type="ChEBI" id="CHEBI:29108"/>
        <label>1</label>
    </ligand>
</feature>
<evidence type="ECO:0000256" key="6">
    <source>
        <dbReference type="ARBA" id="ARBA00022525"/>
    </source>
</evidence>
<evidence type="ECO:0000256" key="17">
    <source>
        <dbReference type="ARBA" id="ARBA00023324"/>
    </source>
</evidence>
<feature type="binding site" evidence="20">
    <location>
        <position position="284"/>
    </location>
    <ligand>
        <name>Ca(2+)</name>
        <dbReference type="ChEBI" id="CHEBI:29108"/>
        <label>2</label>
    </ligand>
</feature>
<feature type="binding site" evidence="20">
    <location>
        <position position="292"/>
    </location>
    <ligand>
        <name>Ca(2+)</name>
        <dbReference type="ChEBI" id="CHEBI:29108"/>
        <label>2</label>
    </ligand>
</feature>
<evidence type="ECO:0000256" key="19">
    <source>
        <dbReference type="PIRSR" id="PIRSR600823-2"/>
    </source>
</evidence>
<evidence type="ECO:0000256" key="2">
    <source>
        <dbReference type="ARBA" id="ARBA00002322"/>
    </source>
</evidence>
<feature type="disulfide bond" evidence="22">
    <location>
        <begin position="84"/>
        <end position="161"/>
    </location>
</feature>
<evidence type="ECO:0000256" key="22">
    <source>
        <dbReference type="PIRSR" id="PIRSR600823-5"/>
    </source>
</evidence>
<keyword evidence="12 23" id="KW-0560">Oxidoreductase</keyword>
<evidence type="ECO:0000256" key="16">
    <source>
        <dbReference type="ARBA" id="ARBA00023283"/>
    </source>
</evidence>
<dbReference type="PRINTS" id="PR00461">
    <property type="entry name" value="PLPEROXIDASE"/>
</dbReference>
<feature type="binding site" evidence="20">
    <location>
        <position position="121"/>
    </location>
    <ligand>
        <name>Ca(2+)</name>
        <dbReference type="ChEBI" id="CHEBI:29108"/>
        <label>1</label>
    </ligand>
</feature>
<keyword evidence="15" id="KW-0325">Glycoprotein</keyword>
<dbReference type="GO" id="GO:0046872">
    <property type="term" value="F:metal ion binding"/>
    <property type="evidence" value="ECO:0007669"/>
    <property type="project" value="UniProtKB-UniRule"/>
</dbReference>
<dbReference type="GO" id="GO:0005576">
    <property type="term" value="C:extracellular region"/>
    <property type="evidence" value="ECO:0007669"/>
    <property type="project" value="UniProtKB-SubCell"/>
</dbReference>
<comment type="subcellular location">
    <subcellularLocation>
        <location evidence="3 23">Secreted</location>
    </subcellularLocation>
</comment>
<keyword evidence="14 22" id="KW-1015">Disulfide bond</keyword>
<sequence length="366" mass="39247">MRTPAAAVSPFLALSALLLLLVATSVAANGYGGGDAPAGANGYGGRNDASPGPKGDGGQEGGYQVPAYEKAVDGLDAGFYRKSCPDMEGIVQKAVRKAVRDDYTLAASLIRLFFHDFAVRGTDASVLIDLPHQSERYAYASKTLRGFDLIEEIKKELEAKCHATVSCADILTAAARDAATAVGVPYWSLKYGRRDGKDSIADEADRLVPMGGQSVTDLIKFFESNGLSIIDLVVLSGAHTIGRATCGAVRPGLCKRAGTLERQYGDFLRRKCGAGGDGEYVELDGETPTAFDNQYYKNLMRGRAVLDTDQKMLPDSRTGGYVRAFANQPSQMFVHQFAQSMRKLGEAQVLTGNEGEVRRKCSAVNY</sequence>
<feature type="binding site" evidence="20">
    <location>
        <position position="135"/>
    </location>
    <ligand>
        <name>Ca(2+)</name>
        <dbReference type="ChEBI" id="CHEBI:29108"/>
        <label>1</label>
    </ligand>
</feature>
<feature type="binding site" evidence="20">
    <location>
        <position position="240"/>
    </location>
    <ligand>
        <name>Ca(2+)</name>
        <dbReference type="ChEBI" id="CHEBI:29108"/>
        <label>2</label>
    </ligand>
</feature>
<dbReference type="FunFam" id="1.10.520.10:FF:000006">
    <property type="entry name" value="Peroxidase"/>
    <property type="match status" value="1"/>
</dbReference>
<dbReference type="PANTHER" id="PTHR31517:SF17">
    <property type="entry name" value="PEROXIDASE 6"/>
    <property type="match status" value="1"/>
</dbReference>
<evidence type="ECO:0000256" key="13">
    <source>
        <dbReference type="ARBA" id="ARBA00023004"/>
    </source>
</evidence>
<dbReference type="PROSITE" id="PS50873">
    <property type="entry name" value="PEROXIDASE_4"/>
    <property type="match status" value="1"/>
</dbReference>
<dbReference type="PANTHER" id="PTHR31517">
    <property type="match status" value="1"/>
</dbReference>
<keyword evidence="17 23" id="KW-0376">Hydrogen peroxide</keyword>
<keyword evidence="7 23" id="KW-0575">Peroxidase</keyword>
<feature type="binding site" evidence="20">
    <location>
        <position position="116"/>
    </location>
    <ligand>
        <name>Ca(2+)</name>
        <dbReference type="ChEBI" id="CHEBI:29108"/>
        <label>1</label>
    </ligand>
</feature>
<dbReference type="InterPro" id="IPR033905">
    <property type="entry name" value="Secretory_peroxidase"/>
</dbReference>
<dbReference type="GO" id="GO:0042744">
    <property type="term" value="P:hydrogen peroxide catabolic process"/>
    <property type="evidence" value="ECO:0007669"/>
    <property type="project" value="UniProtKB-KW"/>
</dbReference>
<comment type="catalytic activity">
    <reaction evidence="1 23">
        <text>2 a phenolic donor + H2O2 = 2 a phenolic radical donor + 2 H2O</text>
        <dbReference type="Rhea" id="RHEA:56136"/>
        <dbReference type="ChEBI" id="CHEBI:15377"/>
        <dbReference type="ChEBI" id="CHEBI:16240"/>
        <dbReference type="ChEBI" id="CHEBI:139520"/>
        <dbReference type="ChEBI" id="CHEBI:139521"/>
        <dbReference type="EC" id="1.11.1.7"/>
    </reaction>
</comment>
<keyword evidence="6 23" id="KW-0964">Secreted</keyword>
<dbReference type="InterPro" id="IPR002016">
    <property type="entry name" value="Haem_peroxidase"/>
</dbReference>
<feature type="binding site" description="axial binding residue" evidence="20">
    <location>
        <position position="239"/>
    </location>
    <ligand>
        <name>heme b</name>
        <dbReference type="ChEBI" id="CHEBI:60344"/>
    </ligand>
    <ligandPart>
        <name>Fe</name>
        <dbReference type="ChEBI" id="CHEBI:18248"/>
    </ligandPart>
</feature>
<dbReference type="Proteomes" id="UP000275267">
    <property type="component" value="Unassembled WGS sequence"/>
</dbReference>
<dbReference type="EC" id="1.11.1.7" evidence="5 23"/>
<evidence type="ECO:0000256" key="8">
    <source>
        <dbReference type="ARBA" id="ARBA00022617"/>
    </source>
</evidence>
<evidence type="ECO:0000256" key="21">
    <source>
        <dbReference type="PIRSR" id="PIRSR600823-4"/>
    </source>
</evidence>
<dbReference type="STRING" id="4540.A0A3L6TE50"/>
<dbReference type="Gene3D" id="1.10.520.10">
    <property type="match status" value="1"/>
</dbReference>
<evidence type="ECO:0000256" key="15">
    <source>
        <dbReference type="ARBA" id="ARBA00023180"/>
    </source>
</evidence>
<evidence type="ECO:0000256" key="7">
    <source>
        <dbReference type="ARBA" id="ARBA00022559"/>
    </source>
</evidence>
<keyword evidence="13 20" id="KW-0408">Iron</keyword>
<reference evidence="27" key="1">
    <citation type="journal article" date="2019" name="Nat. Commun.">
        <title>The genome of broomcorn millet.</title>
        <authorList>
            <person name="Zou C."/>
            <person name="Miki D."/>
            <person name="Li D."/>
            <person name="Tang Q."/>
            <person name="Xiao L."/>
            <person name="Rajput S."/>
            <person name="Deng P."/>
            <person name="Jia W."/>
            <person name="Huang R."/>
            <person name="Zhang M."/>
            <person name="Sun Y."/>
            <person name="Hu J."/>
            <person name="Fu X."/>
            <person name="Schnable P.S."/>
            <person name="Li F."/>
            <person name="Zhang H."/>
            <person name="Feng B."/>
            <person name="Zhu X."/>
            <person name="Liu R."/>
            <person name="Schnable J.C."/>
            <person name="Zhu J.-K."/>
            <person name="Zhang H."/>
        </authorList>
    </citation>
    <scope>NUCLEOTIDE SEQUENCE [LARGE SCALE GENOMIC DNA]</scope>
</reference>
<keyword evidence="9 20" id="KW-0479">Metal-binding</keyword>
<feature type="binding site" evidence="19">
    <location>
        <position position="209"/>
    </location>
    <ligand>
        <name>substrate</name>
    </ligand>
</feature>
<comment type="similarity">
    <text evidence="4">Belongs to the peroxidase family. Ascorbate peroxidase subfamily.</text>
</comment>
<feature type="disulfide bond" evidence="22">
    <location>
        <begin position="246"/>
        <end position="272"/>
    </location>
</feature>
<evidence type="ECO:0000256" key="18">
    <source>
        <dbReference type="PIRSR" id="PIRSR600823-1"/>
    </source>
</evidence>
<dbReference type="OrthoDB" id="2113341at2759"/>
<feature type="site" description="Transition state stabilizer" evidence="21">
    <location>
        <position position="111"/>
    </location>
</feature>
<comment type="cofactor">
    <cofactor evidence="20 23">
        <name>heme b</name>
        <dbReference type="ChEBI" id="CHEBI:60344"/>
    </cofactor>
    <text evidence="20 23">Binds 1 heme b (iron(II)-protoporphyrin IX) group per subunit.</text>
</comment>
<keyword evidence="8 23" id="KW-0349">Heme</keyword>
<feature type="domain" description="Plant heme peroxidase family profile" evidence="25">
    <location>
        <begin position="74"/>
        <end position="365"/>
    </location>
</feature>
<evidence type="ECO:0000259" key="25">
    <source>
        <dbReference type="PROSITE" id="PS50873"/>
    </source>
</evidence>
<evidence type="ECO:0000256" key="14">
    <source>
        <dbReference type="ARBA" id="ARBA00023157"/>
    </source>
</evidence>
<evidence type="ECO:0000256" key="9">
    <source>
        <dbReference type="ARBA" id="ARBA00022723"/>
    </source>
</evidence>
<feature type="binding site" evidence="20">
    <location>
        <position position="287"/>
    </location>
    <ligand>
        <name>Ca(2+)</name>
        <dbReference type="ChEBI" id="CHEBI:29108"/>
        <label>2</label>
    </ligand>
</feature>
<gene>
    <name evidence="26" type="ORF">C2845_PM03G07450</name>
</gene>
<feature type="binding site" evidence="20">
    <location>
        <position position="123"/>
    </location>
    <ligand>
        <name>Ca(2+)</name>
        <dbReference type="ChEBI" id="CHEBI:29108"/>
        <label>1</label>
    </ligand>
</feature>
<organism evidence="26 27">
    <name type="scientific">Panicum miliaceum</name>
    <name type="common">Proso millet</name>
    <name type="synonym">Broomcorn millet</name>
    <dbReference type="NCBI Taxonomy" id="4540"/>
    <lineage>
        <taxon>Eukaryota</taxon>
        <taxon>Viridiplantae</taxon>
        <taxon>Streptophyta</taxon>
        <taxon>Embryophyta</taxon>
        <taxon>Tracheophyta</taxon>
        <taxon>Spermatophyta</taxon>
        <taxon>Magnoliopsida</taxon>
        <taxon>Liliopsida</taxon>
        <taxon>Poales</taxon>
        <taxon>Poaceae</taxon>
        <taxon>PACMAD clade</taxon>
        <taxon>Panicoideae</taxon>
        <taxon>Panicodae</taxon>
        <taxon>Paniceae</taxon>
        <taxon>Panicinae</taxon>
        <taxon>Panicum</taxon>
        <taxon>Panicum sect. Panicum</taxon>
    </lineage>
</organism>
<evidence type="ECO:0000256" key="24">
    <source>
        <dbReference type="SAM" id="MobiDB-lite"/>
    </source>
</evidence>
<dbReference type="InterPro" id="IPR019793">
    <property type="entry name" value="Peroxidases_heam-ligand_BS"/>
</dbReference>
<dbReference type="GO" id="GO:0140825">
    <property type="term" value="F:lactoperoxidase activity"/>
    <property type="evidence" value="ECO:0007669"/>
    <property type="project" value="UniProtKB-EC"/>
</dbReference>
<evidence type="ECO:0000256" key="4">
    <source>
        <dbReference type="ARBA" id="ARBA00006873"/>
    </source>
</evidence>
<evidence type="ECO:0000256" key="1">
    <source>
        <dbReference type="ARBA" id="ARBA00000189"/>
    </source>
</evidence>
<evidence type="ECO:0000256" key="23">
    <source>
        <dbReference type="RuleBase" id="RU362060"/>
    </source>
</evidence>
<keyword evidence="11 20" id="KW-0106">Calcium</keyword>
<dbReference type="Gene3D" id="1.10.420.10">
    <property type="entry name" value="Peroxidase, domain 2"/>
    <property type="match status" value="1"/>
</dbReference>